<organism evidence="3 4">
    <name type="scientific">Nannochloropsis gaditana</name>
    <dbReference type="NCBI Taxonomy" id="72520"/>
    <lineage>
        <taxon>Eukaryota</taxon>
        <taxon>Sar</taxon>
        <taxon>Stramenopiles</taxon>
        <taxon>Ochrophyta</taxon>
        <taxon>Eustigmatophyceae</taxon>
        <taxon>Eustigmatales</taxon>
        <taxon>Monodopsidaceae</taxon>
        <taxon>Nannochloropsis</taxon>
    </lineage>
</organism>
<reference evidence="3 4" key="1">
    <citation type="journal article" date="2014" name="Mol. Plant">
        <title>Chromosome Scale Genome Assembly and Transcriptome Profiling of Nannochloropsis gaditana in Nitrogen Depletion.</title>
        <authorList>
            <person name="Corteggiani Carpinelli E."/>
            <person name="Telatin A."/>
            <person name="Vitulo N."/>
            <person name="Forcato C."/>
            <person name="D'Angelo M."/>
            <person name="Schiavon R."/>
            <person name="Vezzi A."/>
            <person name="Giacometti G.M."/>
            <person name="Morosinotto T."/>
            <person name="Valle G."/>
        </authorList>
    </citation>
    <scope>NUCLEOTIDE SEQUENCE [LARGE SCALE GENOMIC DNA]</scope>
    <source>
        <strain evidence="3 4">B-31</strain>
    </source>
</reference>
<evidence type="ECO:0000313" key="4">
    <source>
        <dbReference type="Proteomes" id="UP000019335"/>
    </source>
</evidence>
<gene>
    <name evidence="3" type="ORF">Naga_100021g24</name>
</gene>
<evidence type="ECO:0000256" key="1">
    <source>
        <dbReference type="SAM" id="MobiDB-lite"/>
    </source>
</evidence>
<accession>W7TZG0</accession>
<keyword evidence="4" id="KW-1185">Reference proteome</keyword>
<dbReference type="OrthoDB" id="10279896at2759"/>
<dbReference type="EMBL" id="AZIL01000830">
    <property type="protein sequence ID" value="EWM25819.1"/>
    <property type="molecule type" value="Genomic_DNA"/>
</dbReference>
<protein>
    <submittedName>
        <fullName evidence="3">Uncharacterized protein</fullName>
    </submittedName>
</protein>
<comment type="caution">
    <text evidence="3">The sequence shown here is derived from an EMBL/GenBank/DDBJ whole genome shotgun (WGS) entry which is preliminary data.</text>
</comment>
<feature type="compositionally biased region" description="Polar residues" evidence="1">
    <location>
        <begin position="90"/>
        <end position="100"/>
    </location>
</feature>
<keyword evidence="2" id="KW-0812">Transmembrane</keyword>
<dbReference type="AlphaFoldDB" id="W7TZG0"/>
<name>W7TZG0_9STRA</name>
<evidence type="ECO:0000256" key="2">
    <source>
        <dbReference type="SAM" id="Phobius"/>
    </source>
</evidence>
<proteinExistence type="predicted"/>
<feature type="transmembrane region" description="Helical" evidence="2">
    <location>
        <begin position="34"/>
        <end position="56"/>
    </location>
</feature>
<evidence type="ECO:0000313" key="3">
    <source>
        <dbReference type="EMBL" id="EWM25819.1"/>
    </source>
</evidence>
<keyword evidence="2" id="KW-0472">Membrane</keyword>
<dbReference type="Proteomes" id="UP000019335">
    <property type="component" value="Chromosome 10"/>
</dbReference>
<feature type="region of interest" description="Disordered" evidence="1">
    <location>
        <begin position="87"/>
        <end position="121"/>
    </location>
</feature>
<sequence>MLCGLFLEHLTLKDFVWEAPGTNKAAIKAMSAPLWMGLLSAYTLVIFLSLLTAGVVSKIVPSLVTPLFHSFFERAAPEDFFRPQPLRGEQQASFTPSPSVKTVGALTTPRSANGDGKMLAQ</sequence>
<keyword evidence="2" id="KW-1133">Transmembrane helix</keyword>